<protein>
    <submittedName>
        <fullName evidence="1">Uncharacterized protein</fullName>
    </submittedName>
</protein>
<name>A0ABT7MFL8_9PSEU</name>
<comment type="caution">
    <text evidence="1">The sequence shown here is derived from an EMBL/GenBank/DDBJ whole genome shotgun (WGS) entry which is preliminary data.</text>
</comment>
<dbReference type="EMBL" id="JASVWF010000007">
    <property type="protein sequence ID" value="MDL5159465.1"/>
    <property type="molecule type" value="Genomic_DNA"/>
</dbReference>
<evidence type="ECO:0000313" key="2">
    <source>
        <dbReference type="Proteomes" id="UP001231924"/>
    </source>
</evidence>
<evidence type="ECO:0000313" key="1">
    <source>
        <dbReference type="EMBL" id="MDL5159465.1"/>
    </source>
</evidence>
<dbReference type="RefSeq" id="WP_286056060.1">
    <property type="nucleotide sequence ID" value="NZ_JASVWF010000007.1"/>
</dbReference>
<sequence length="85" mass="9657">MSRPLRPCERRPSRNMLRALRHAVALEKGAQGEPWVALPTERRAPSRYGRACARRGLAEEYRVTPDGTLYFRITPAGRDVLVVAR</sequence>
<organism evidence="1 2">
    <name type="scientific">Actinomycetospora termitidis</name>
    <dbReference type="NCBI Taxonomy" id="3053470"/>
    <lineage>
        <taxon>Bacteria</taxon>
        <taxon>Bacillati</taxon>
        <taxon>Actinomycetota</taxon>
        <taxon>Actinomycetes</taxon>
        <taxon>Pseudonocardiales</taxon>
        <taxon>Pseudonocardiaceae</taxon>
        <taxon>Actinomycetospora</taxon>
    </lineage>
</organism>
<gene>
    <name evidence="1" type="ORF">QRT03_26090</name>
</gene>
<accession>A0ABT7MFL8</accession>
<reference evidence="1 2" key="1">
    <citation type="submission" date="2023-06" db="EMBL/GenBank/DDBJ databases">
        <title>Actinomycetospora Odt1-22.</title>
        <authorList>
            <person name="Supong K."/>
        </authorList>
    </citation>
    <scope>NUCLEOTIDE SEQUENCE [LARGE SCALE GENOMIC DNA]</scope>
    <source>
        <strain evidence="1 2">Odt1-22</strain>
    </source>
</reference>
<keyword evidence="2" id="KW-1185">Reference proteome</keyword>
<dbReference type="Proteomes" id="UP001231924">
    <property type="component" value="Unassembled WGS sequence"/>
</dbReference>
<proteinExistence type="predicted"/>